<keyword evidence="2 8" id="KW-0645">Protease</keyword>
<name>A0AAU7TE48_9ACTN</name>
<evidence type="ECO:0000256" key="5">
    <source>
        <dbReference type="ARBA" id="ARBA00023124"/>
    </source>
</evidence>
<dbReference type="GO" id="GO:0003697">
    <property type="term" value="F:single-stranded DNA binding"/>
    <property type="evidence" value="ECO:0007669"/>
    <property type="project" value="InterPro"/>
</dbReference>
<dbReference type="PANTHER" id="PTHR13604">
    <property type="entry name" value="DC12-RELATED"/>
    <property type="match status" value="1"/>
</dbReference>
<dbReference type="EMBL" id="CP158165">
    <property type="protein sequence ID" value="XBV25042.1"/>
    <property type="molecule type" value="Genomic_DNA"/>
</dbReference>
<comment type="similarity">
    <text evidence="1 8">Belongs to the SOS response-associated peptidase family.</text>
</comment>
<feature type="compositionally biased region" description="Basic and acidic residues" evidence="9">
    <location>
        <begin position="125"/>
        <end position="134"/>
    </location>
</feature>
<evidence type="ECO:0000256" key="7">
    <source>
        <dbReference type="ARBA" id="ARBA00023239"/>
    </source>
</evidence>
<proteinExistence type="inferred from homology"/>
<keyword evidence="5" id="KW-0190">Covalent protein-DNA linkage</keyword>
<dbReference type="InterPro" id="IPR036590">
    <property type="entry name" value="SRAP-like"/>
</dbReference>
<dbReference type="RefSeq" id="WP_350277857.1">
    <property type="nucleotide sequence ID" value="NZ_CP158165.1"/>
</dbReference>
<reference evidence="10" key="1">
    <citation type="submission" date="2024-06" db="EMBL/GenBank/DDBJ databases">
        <title>Kribbella sp. strain HUAS MG21 genome sequences.</title>
        <authorList>
            <person name="Mo P."/>
        </authorList>
    </citation>
    <scope>NUCLEOTIDE SEQUENCE</scope>
    <source>
        <strain evidence="10">HUAS MG21</strain>
    </source>
</reference>
<feature type="region of interest" description="Disordered" evidence="9">
    <location>
        <begin position="102"/>
        <end position="183"/>
    </location>
</feature>
<dbReference type="GO" id="GO:0008233">
    <property type="term" value="F:peptidase activity"/>
    <property type="evidence" value="ECO:0007669"/>
    <property type="project" value="UniProtKB-KW"/>
</dbReference>
<evidence type="ECO:0000256" key="9">
    <source>
        <dbReference type="SAM" id="MobiDB-lite"/>
    </source>
</evidence>
<keyword evidence="4 8" id="KW-0378">Hydrolase</keyword>
<dbReference type="Pfam" id="PF02586">
    <property type="entry name" value="SRAP"/>
    <property type="match status" value="1"/>
</dbReference>
<feature type="compositionally biased region" description="Low complexity" evidence="9">
    <location>
        <begin position="151"/>
        <end position="172"/>
    </location>
</feature>
<evidence type="ECO:0000256" key="4">
    <source>
        <dbReference type="ARBA" id="ARBA00022801"/>
    </source>
</evidence>
<dbReference type="AlphaFoldDB" id="A0AAU7TE48"/>
<sequence length="183" mass="19777">MTRVLPAAGRRSTLALAGLYEVWYDRSLPENDPARVVPRYTITTTATDSLGRIHDRMPMAITPDHWAERFDPRNHDVDQLRGRIAPPADGSLEMHAASKAVNNVKNNGPGRPFLSTTDARAPALQDHDARDSPDRSLPGDLPVPQHRGTDSPFSVSAPAAEAASCSSRPASSDRTCHSVIAPV</sequence>
<dbReference type="Gene3D" id="3.90.1680.10">
    <property type="entry name" value="SOS response associated peptidase-like"/>
    <property type="match status" value="1"/>
</dbReference>
<keyword evidence="6" id="KW-0238">DNA-binding</keyword>
<dbReference type="GO" id="GO:0016829">
    <property type="term" value="F:lyase activity"/>
    <property type="evidence" value="ECO:0007669"/>
    <property type="project" value="UniProtKB-KW"/>
</dbReference>
<keyword evidence="3" id="KW-0227">DNA damage</keyword>
<keyword evidence="7" id="KW-0456">Lyase</keyword>
<protein>
    <recommendedName>
        <fullName evidence="8">Abasic site processing protein</fullName>
        <ecNumber evidence="8">3.4.-.-</ecNumber>
    </recommendedName>
</protein>
<evidence type="ECO:0000256" key="2">
    <source>
        <dbReference type="ARBA" id="ARBA00022670"/>
    </source>
</evidence>
<dbReference type="EC" id="3.4.-.-" evidence="8"/>
<dbReference type="PANTHER" id="PTHR13604:SF0">
    <property type="entry name" value="ABASIC SITE PROCESSING PROTEIN HMCES"/>
    <property type="match status" value="1"/>
</dbReference>
<dbReference type="GO" id="GO:0006508">
    <property type="term" value="P:proteolysis"/>
    <property type="evidence" value="ECO:0007669"/>
    <property type="project" value="UniProtKB-KW"/>
</dbReference>
<evidence type="ECO:0000313" key="10">
    <source>
        <dbReference type="EMBL" id="XBV25042.1"/>
    </source>
</evidence>
<dbReference type="GO" id="GO:0106300">
    <property type="term" value="P:protein-DNA covalent cross-linking repair"/>
    <property type="evidence" value="ECO:0007669"/>
    <property type="project" value="InterPro"/>
</dbReference>
<evidence type="ECO:0000256" key="8">
    <source>
        <dbReference type="RuleBase" id="RU364100"/>
    </source>
</evidence>
<evidence type="ECO:0000256" key="1">
    <source>
        <dbReference type="ARBA" id="ARBA00008136"/>
    </source>
</evidence>
<gene>
    <name evidence="10" type="ORF">ABN611_01230</name>
</gene>
<dbReference type="InterPro" id="IPR003738">
    <property type="entry name" value="SRAP"/>
</dbReference>
<organism evidence="10">
    <name type="scientific">Kribbella sp. HUAS MG21</name>
    <dbReference type="NCBI Taxonomy" id="3160966"/>
    <lineage>
        <taxon>Bacteria</taxon>
        <taxon>Bacillati</taxon>
        <taxon>Actinomycetota</taxon>
        <taxon>Actinomycetes</taxon>
        <taxon>Propionibacteriales</taxon>
        <taxon>Kribbellaceae</taxon>
        <taxon>Kribbella</taxon>
    </lineage>
</organism>
<dbReference type="SUPFAM" id="SSF143081">
    <property type="entry name" value="BB1717-like"/>
    <property type="match status" value="1"/>
</dbReference>
<evidence type="ECO:0000256" key="6">
    <source>
        <dbReference type="ARBA" id="ARBA00023125"/>
    </source>
</evidence>
<accession>A0AAU7TE48</accession>
<evidence type="ECO:0000256" key="3">
    <source>
        <dbReference type="ARBA" id="ARBA00022763"/>
    </source>
</evidence>